<dbReference type="PANTHER" id="PTHR30136">
    <property type="entry name" value="HELIX-TURN-HELIX TRANSCRIPTIONAL REGULATOR, ICLR FAMILY"/>
    <property type="match status" value="1"/>
</dbReference>
<evidence type="ECO:0000256" key="1">
    <source>
        <dbReference type="ARBA" id="ARBA00023015"/>
    </source>
</evidence>
<proteinExistence type="predicted"/>
<dbReference type="Pfam" id="PF09339">
    <property type="entry name" value="HTH_IclR"/>
    <property type="match status" value="1"/>
</dbReference>
<feature type="domain" description="IclR-ED" evidence="5">
    <location>
        <begin position="71"/>
        <end position="253"/>
    </location>
</feature>
<dbReference type="InterPro" id="IPR036390">
    <property type="entry name" value="WH_DNA-bd_sf"/>
</dbReference>
<dbReference type="EMBL" id="WHOA01000197">
    <property type="protein sequence ID" value="NOU75067.1"/>
    <property type="molecule type" value="Genomic_DNA"/>
</dbReference>
<sequence length="257" mass="28375">MMTQGTKEYSVPAIEKTILILNALSEAELSASDLHIQLKLPKSTTFVIMNTLEQNDLIQKTPEGKYRLGHGVLRWGISYFKAMDLVRIARPFLESLAQDTPFTAHLAVPVENKPVYADKVEGKGFVRFATTIGQAQPLFQSSVGKAIICDKTEEEIVHILNQDATLSTQQIDRMLEKIKGDVLFVREHGFVIEDQEFEEGIRCIGAPIRNSSGEIIASISITSLVKDLPAIKFLTIGNLVKETAGQISRAMGYLGGK</sequence>
<keyword evidence="2" id="KW-0238">DNA-binding</keyword>
<dbReference type="InterPro" id="IPR029016">
    <property type="entry name" value="GAF-like_dom_sf"/>
</dbReference>
<evidence type="ECO:0000259" key="5">
    <source>
        <dbReference type="PROSITE" id="PS51078"/>
    </source>
</evidence>
<dbReference type="InterPro" id="IPR005471">
    <property type="entry name" value="Tscrpt_reg_IclR_N"/>
</dbReference>
<protein>
    <submittedName>
        <fullName evidence="6">Helix-turn-helix domain-containing protein</fullName>
    </submittedName>
</protein>
<name>A0ABX1Y2J1_9BACL</name>
<dbReference type="PANTHER" id="PTHR30136:SF24">
    <property type="entry name" value="HTH-TYPE TRANSCRIPTIONAL REPRESSOR ALLR"/>
    <property type="match status" value="1"/>
</dbReference>
<evidence type="ECO:0000259" key="4">
    <source>
        <dbReference type="PROSITE" id="PS51077"/>
    </source>
</evidence>
<dbReference type="InterPro" id="IPR014757">
    <property type="entry name" value="Tscrpt_reg_IclR_C"/>
</dbReference>
<evidence type="ECO:0000256" key="3">
    <source>
        <dbReference type="ARBA" id="ARBA00023163"/>
    </source>
</evidence>
<evidence type="ECO:0000256" key="2">
    <source>
        <dbReference type="ARBA" id="ARBA00023125"/>
    </source>
</evidence>
<feature type="domain" description="HTH iclR-type" evidence="4">
    <location>
        <begin position="11"/>
        <end position="70"/>
    </location>
</feature>
<evidence type="ECO:0000313" key="7">
    <source>
        <dbReference type="Proteomes" id="UP000616779"/>
    </source>
</evidence>
<dbReference type="Proteomes" id="UP000616779">
    <property type="component" value="Unassembled WGS sequence"/>
</dbReference>
<keyword evidence="7" id="KW-1185">Reference proteome</keyword>
<dbReference type="Gene3D" id="1.10.10.10">
    <property type="entry name" value="Winged helix-like DNA-binding domain superfamily/Winged helix DNA-binding domain"/>
    <property type="match status" value="1"/>
</dbReference>
<organism evidence="6 7">
    <name type="scientific">Paenibacillus phytorum</name>
    <dbReference type="NCBI Taxonomy" id="2654977"/>
    <lineage>
        <taxon>Bacteria</taxon>
        <taxon>Bacillati</taxon>
        <taxon>Bacillota</taxon>
        <taxon>Bacilli</taxon>
        <taxon>Bacillales</taxon>
        <taxon>Paenibacillaceae</taxon>
        <taxon>Paenibacillus</taxon>
    </lineage>
</organism>
<dbReference type="InterPro" id="IPR036388">
    <property type="entry name" value="WH-like_DNA-bd_sf"/>
</dbReference>
<dbReference type="Gene3D" id="3.30.450.40">
    <property type="match status" value="1"/>
</dbReference>
<dbReference type="PROSITE" id="PS51078">
    <property type="entry name" value="ICLR_ED"/>
    <property type="match status" value="1"/>
</dbReference>
<gene>
    <name evidence="6" type="ORF">GC098_27390</name>
</gene>
<dbReference type="InterPro" id="IPR050707">
    <property type="entry name" value="HTH_MetabolicPath_Reg"/>
</dbReference>
<dbReference type="PROSITE" id="PS51077">
    <property type="entry name" value="HTH_ICLR"/>
    <property type="match status" value="1"/>
</dbReference>
<keyword evidence="1" id="KW-0805">Transcription regulation</keyword>
<evidence type="ECO:0000313" key="6">
    <source>
        <dbReference type="EMBL" id="NOU75067.1"/>
    </source>
</evidence>
<dbReference type="SUPFAM" id="SSF55781">
    <property type="entry name" value="GAF domain-like"/>
    <property type="match status" value="1"/>
</dbReference>
<keyword evidence="3" id="KW-0804">Transcription</keyword>
<dbReference type="SMART" id="SM00346">
    <property type="entry name" value="HTH_ICLR"/>
    <property type="match status" value="1"/>
</dbReference>
<reference evidence="6 7" key="1">
    <citation type="submission" date="2019-10" db="EMBL/GenBank/DDBJ databases">
        <title>Description of Paenibacillus terrestris sp. nov.</title>
        <authorList>
            <person name="Carlier A."/>
            <person name="Qi S."/>
        </authorList>
    </citation>
    <scope>NUCLEOTIDE SEQUENCE [LARGE SCALE GENOMIC DNA]</scope>
    <source>
        <strain evidence="6 7">LMG 31458</strain>
    </source>
</reference>
<dbReference type="Pfam" id="PF01614">
    <property type="entry name" value="IclR_C"/>
    <property type="match status" value="1"/>
</dbReference>
<accession>A0ABX1Y2J1</accession>
<dbReference type="SUPFAM" id="SSF46785">
    <property type="entry name" value="Winged helix' DNA-binding domain"/>
    <property type="match status" value="1"/>
</dbReference>
<comment type="caution">
    <text evidence="6">The sequence shown here is derived from an EMBL/GenBank/DDBJ whole genome shotgun (WGS) entry which is preliminary data.</text>
</comment>